<keyword evidence="8" id="KW-1185">Reference proteome</keyword>
<dbReference type="InterPro" id="IPR044837">
    <property type="entry name" value="REM16-like"/>
</dbReference>
<dbReference type="PANTHER" id="PTHR31391:SF4">
    <property type="entry name" value="B3 DOMAIN-CONTAINING PROTEIN OS03G0184500"/>
    <property type="match status" value="1"/>
</dbReference>
<organism evidence="7 8">
    <name type="scientific">Papaver atlanticum</name>
    <dbReference type="NCBI Taxonomy" id="357466"/>
    <lineage>
        <taxon>Eukaryota</taxon>
        <taxon>Viridiplantae</taxon>
        <taxon>Streptophyta</taxon>
        <taxon>Embryophyta</taxon>
        <taxon>Tracheophyta</taxon>
        <taxon>Spermatophyta</taxon>
        <taxon>Magnoliopsida</taxon>
        <taxon>Ranunculales</taxon>
        <taxon>Papaveraceae</taxon>
        <taxon>Papaveroideae</taxon>
        <taxon>Papaver</taxon>
    </lineage>
</organism>
<evidence type="ECO:0000256" key="2">
    <source>
        <dbReference type="ARBA" id="ARBA00023015"/>
    </source>
</evidence>
<dbReference type="Pfam" id="PF02362">
    <property type="entry name" value="B3"/>
    <property type="match status" value="3"/>
</dbReference>
<dbReference type="GO" id="GO:0005634">
    <property type="term" value="C:nucleus"/>
    <property type="evidence" value="ECO:0007669"/>
    <property type="project" value="UniProtKB-SubCell"/>
</dbReference>
<evidence type="ECO:0000256" key="3">
    <source>
        <dbReference type="ARBA" id="ARBA00023125"/>
    </source>
</evidence>
<comment type="caution">
    <text evidence="7">The sequence shown here is derived from an EMBL/GenBank/DDBJ whole genome shotgun (WGS) entry which is preliminary data.</text>
</comment>
<keyword evidence="3" id="KW-0238">DNA-binding</keyword>
<protein>
    <recommendedName>
        <fullName evidence="6">TF-B3 domain-containing protein</fullName>
    </recommendedName>
</protein>
<evidence type="ECO:0000256" key="1">
    <source>
        <dbReference type="ARBA" id="ARBA00004123"/>
    </source>
</evidence>
<feature type="domain" description="TF-B3" evidence="6">
    <location>
        <begin position="1"/>
        <end position="48"/>
    </location>
</feature>
<dbReference type="GO" id="GO:0003677">
    <property type="term" value="F:DNA binding"/>
    <property type="evidence" value="ECO:0007669"/>
    <property type="project" value="UniProtKB-KW"/>
</dbReference>
<reference evidence="7" key="1">
    <citation type="submission" date="2022-04" db="EMBL/GenBank/DDBJ databases">
        <title>A functionally conserved STORR gene fusion in Papaver species that diverged 16.8 million years ago.</title>
        <authorList>
            <person name="Catania T."/>
        </authorList>
    </citation>
    <scope>NUCLEOTIDE SEQUENCE</scope>
    <source>
        <strain evidence="7">S-188037</strain>
    </source>
</reference>
<evidence type="ECO:0000313" key="7">
    <source>
        <dbReference type="EMBL" id="KAI3895762.1"/>
    </source>
</evidence>
<dbReference type="AlphaFoldDB" id="A0AAD4SC29"/>
<evidence type="ECO:0000313" key="8">
    <source>
        <dbReference type="Proteomes" id="UP001202328"/>
    </source>
</evidence>
<dbReference type="CDD" id="cd10017">
    <property type="entry name" value="B3_DNA"/>
    <property type="match status" value="3"/>
</dbReference>
<dbReference type="InterPro" id="IPR003340">
    <property type="entry name" value="B3_DNA-bd"/>
</dbReference>
<dbReference type="Proteomes" id="UP001202328">
    <property type="component" value="Unassembled WGS sequence"/>
</dbReference>
<dbReference type="PROSITE" id="PS50863">
    <property type="entry name" value="B3"/>
    <property type="match status" value="3"/>
</dbReference>
<sequence>MKKYGNKDFFFNYGWPEFVHAHSLEYNDFVVFKYKGNSKFHVKIYAETGCEKEFPWEFTDPILEVKQEEDEETVEETTYGNGYNKQRKSAVEIGRQNRVVKSVMPRMSKHPHFVAVWRDTRKSHLTIPRNFAKEFGLDEENSIVLQDPKGRSWRVDLVQVADGRINMADGWARFSVGNKLSAGDICLFQVIDQTKGDELNVLIFLKAEVEKQGWEVPISRRPIYYLDPEFKTRNLEKRPMTACMTTPTKGRVSSIKEANTIINSDQRSAPMKIMREDIGVKSAFPARSDHQNFIFIWRDSRKYIMTIPRVFVRKYRLSTENSLVLQDPKGKLWPINISLRKDGRIHMGKGWLNFSLGNRLSEGDACVFEFVNYTKGNTLNVHVIRKSDSEEQGLPLISTKKRIRYLGTEFKLLPGSKMDCVTAPAENRAIQAANAFKSKHPSCEVIMRPSYVRKWGVGV</sequence>
<evidence type="ECO:0000256" key="4">
    <source>
        <dbReference type="ARBA" id="ARBA00023163"/>
    </source>
</evidence>
<proteinExistence type="predicted"/>
<evidence type="ECO:0000256" key="5">
    <source>
        <dbReference type="ARBA" id="ARBA00023242"/>
    </source>
</evidence>
<accession>A0AAD4SC29</accession>
<keyword evidence="4" id="KW-0804">Transcription</keyword>
<feature type="domain" description="TF-B3" evidence="6">
    <location>
        <begin position="110"/>
        <end position="207"/>
    </location>
</feature>
<keyword evidence="2" id="KW-0805">Transcription regulation</keyword>
<dbReference type="PANTHER" id="PTHR31391">
    <property type="entry name" value="B3 DOMAIN-CONTAINING PROTEIN OS11G0197600-RELATED"/>
    <property type="match status" value="1"/>
</dbReference>
<dbReference type="InterPro" id="IPR015300">
    <property type="entry name" value="DNA-bd_pseudobarrel_sf"/>
</dbReference>
<keyword evidence="5" id="KW-0539">Nucleus</keyword>
<comment type="subcellular location">
    <subcellularLocation>
        <location evidence="1">Nucleus</location>
    </subcellularLocation>
</comment>
<dbReference type="Gene3D" id="2.40.330.10">
    <property type="entry name" value="DNA-binding pseudobarrel domain"/>
    <property type="match status" value="3"/>
</dbReference>
<dbReference type="SMART" id="SM01019">
    <property type="entry name" value="B3"/>
    <property type="match status" value="2"/>
</dbReference>
<dbReference type="SUPFAM" id="SSF101936">
    <property type="entry name" value="DNA-binding pseudobarrel domain"/>
    <property type="match status" value="3"/>
</dbReference>
<gene>
    <name evidence="7" type="ORF">MKW98_025553</name>
</gene>
<evidence type="ECO:0000259" key="6">
    <source>
        <dbReference type="PROSITE" id="PS50863"/>
    </source>
</evidence>
<feature type="domain" description="TF-B3" evidence="6">
    <location>
        <begin position="290"/>
        <end position="387"/>
    </location>
</feature>
<name>A0AAD4SC29_9MAGN</name>
<dbReference type="EMBL" id="JAJJMB010011896">
    <property type="protein sequence ID" value="KAI3895762.1"/>
    <property type="molecule type" value="Genomic_DNA"/>
</dbReference>